<comment type="caution">
    <text evidence="3">The sequence shown here is derived from an EMBL/GenBank/DDBJ whole genome shotgun (WGS) entry which is preliminary data.</text>
</comment>
<name>A0A6V7UEX1_MELEN</name>
<proteinExistence type="predicted"/>
<feature type="compositionally biased region" description="Acidic residues" evidence="1">
    <location>
        <begin position="48"/>
        <end position="59"/>
    </location>
</feature>
<dbReference type="Proteomes" id="UP000580250">
    <property type="component" value="Unassembled WGS sequence"/>
</dbReference>
<accession>A0A6V7UEX1</accession>
<dbReference type="EMBL" id="CAJEWN010000056">
    <property type="protein sequence ID" value="CAD2154644.1"/>
    <property type="molecule type" value="Genomic_DNA"/>
</dbReference>
<keyword evidence="2" id="KW-0732">Signal</keyword>
<feature type="signal peptide" evidence="2">
    <location>
        <begin position="1"/>
        <end position="20"/>
    </location>
</feature>
<evidence type="ECO:0000313" key="3">
    <source>
        <dbReference type="EMBL" id="CAD2154644.1"/>
    </source>
</evidence>
<feature type="chain" id="PRO_5028273323" evidence="2">
    <location>
        <begin position="21"/>
        <end position="141"/>
    </location>
</feature>
<feature type="region of interest" description="Disordered" evidence="1">
    <location>
        <begin position="29"/>
        <end position="68"/>
    </location>
</feature>
<protein>
    <submittedName>
        <fullName evidence="3">Uncharacterized protein</fullName>
    </submittedName>
</protein>
<organism evidence="3 4">
    <name type="scientific">Meloidogyne enterolobii</name>
    <name type="common">Root-knot nematode worm</name>
    <name type="synonym">Meloidogyne mayaguensis</name>
    <dbReference type="NCBI Taxonomy" id="390850"/>
    <lineage>
        <taxon>Eukaryota</taxon>
        <taxon>Metazoa</taxon>
        <taxon>Ecdysozoa</taxon>
        <taxon>Nematoda</taxon>
        <taxon>Chromadorea</taxon>
        <taxon>Rhabditida</taxon>
        <taxon>Tylenchina</taxon>
        <taxon>Tylenchomorpha</taxon>
        <taxon>Tylenchoidea</taxon>
        <taxon>Meloidogynidae</taxon>
        <taxon>Meloidogyninae</taxon>
        <taxon>Meloidogyne</taxon>
    </lineage>
</organism>
<gene>
    <name evidence="3" type="ORF">MENT_LOCUS11576</name>
</gene>
<sequence>MSKLVNFSVFFACFVVYVSSMEHQHYLSNDVESQRDSEESGQEVYEIVSDEDGLDENEDGSYFSNRTWNRTGGETPVFGGNINNNFPFQAGDKADEDYYKSIDREMQEQEEIHIKNKLPETDEENKFQEEEEDCDCCCTIM</sequence>
<evidence type="ECO:0000256" key="2">
    <source>
        <dbReference type="SAM" id="SignalP"/>
    </source>
</evidence>
<reference evidence="3 4" key="1">
    <citation type="submission" date="2020-08" db="EMBL/GenBank/DDBJ databases">
        <authorList>
            <person name="Koutsovoulos G."/>
            <person name="Danchin GJ E."/>
        </authorList>
    </citation>
    <scope>NUCLEOTIDE SEQUENCE [LARGE SCALE GENOMIC DNA]</scope>
</reference>
<dbReference type="AlphaFoldDB" id="A0A6V7UEX1"/>
<evidence type="ECO:0000313" key="4">
    <source>
        <dbReference type="Proteomes" id="UP000580250"/>
    </source>
</evidence>
<evidence type="ECO:0000256" key="1">
    <source>
        <dbReference type="SAM" id="MobiDB-lite"/>
    </source>
</evidence>